<sequence>MSLLRHGSGRLSVTEAHSMLQEHAVVLLDVREADEWQAGHVPGARHLPMSRLTAGVDVPGAGGGARLVLICRSGNRSRHAARLLAERGLDVIDVTGGMAAWARQGLPVHDARGAAGTVV</sequence>
<evidence type="ECO:0000313" key="3">
    <source>
        <dbReference type="Proteomes" id="UP000252698"/>
    </source>
</evidence>
<dbReference type="InterPro" id="IPR050229">
    <property type="entry name" value="GlpE_sulfurtransferase"/>
</dbReference>
<reference evidence="2 3" key="1">
    <citation type="journal article" date="2018" name="Front. Microbiol.">
        <title>Genome Sequencing of Streptomyces atratus SCSIOZH16 and Activation Production of Nocardamine via Metabolic Engineering.</title>
        <authorList>
            <person name="Li Y."/>
            <person name="Zhang C."/>
            <person name="Liu C."/>
            <person name="Ju J."/>
            <person name="Ma J."/>
        </authorList>
    </citation>
    <scope>NUCLEOTIDE SEQUENCE [LARGE SCALE GENOMIC DNA]</scope>
    <source>
        <strain evidence="2 3">SCSIO_ZH16</strain>
    </source>
</reference>
<keyword evidence="2" id="KW-0808">Transferase</keyword>
<dbReference type="SUPFAM" id="SSF52821">
    <property type="entry name" value="Rhodanese/Cell cycle control phosphatase"/>
    <property type="match status" value="1"/>
</dbReference>
<evidence type="ECO:0000259" key="1">
    <source>
        <dbReference type="PROSITE" id="PS50206"/>
    </source>
</evidence>
<protein>
    <submittedName>
        <fullName evidence="2">Sulfurtransferase</fullName>
    </submittedName>
</protein>
<dbReference type="GeneID" id="95524219"/>
<proteinExistence type="predicted"/>
<feature type="domain" description="Rhodanese" evidence="1">
    <location>
        <begin position="21"/>
        <end position="110"/>
    </location>
</feature>
<dbReference type="PROSITE" id="PS50206">
    <property type="entry name" value="RHODANESE_3"/>
    <property type="match status" value="1"/>
</dbReference>
<accession>A0A2Z5JN32</accession>
<dbReference type="InterPro" id="IPR036873">
    <property type="entry name" value="Rhodanese-like_dom_sf"/>
</dbReference>
<dbReference type="PANTHER" id="PTHR43031:SF1">
    <property type="entry name" value="PYRIDINE NUCLEOTIDE-DISULPHIDE OXIDOREDUCTASE"/>
    <property type="match status" value="1"/>
</dbReference>
<evidence type="ECO:0000313" key="2">
    <source>
        <dbReference type="EMBL" id="AXE81866.1"/>
    </source>
</evidence>
<dbReference type="CDD" id="cd00158">
    <property type="entry name" value="RHOD"/>
    <property type="match status" value="1"/>
</dbReference>
<dbReference type="Proteomes" id="UP000252698">
    <property type="component" value="Chromosome"/>
</dbReference>
<dbReference type="SMART" id="SM00450">
    <property type="entry name" value="RHOD"/>
    <property type="match status" value="1"/>
</dbReference>
<dbReference type="GO" id="GO:0016740">
    <property type="term" value="F:transferase activity"/>
    <property type="evidence" value="ECO:0007669"/>
    <property type="project" value="UniProtKB-KW"/>
</dbReference>
<organism evidence="2 3">
    <name type="scientific">Streptomyces atratus</name>
    <dbReference type="NCBI Taxonomy" id="1893"/>
    <lineage>
        <taxon>Bacteria</taxon>
        <taxon>Bacillati</taxon>
        <taxon>Actinomycetota</taxon>
        <taxon>Actinomycetes</taxon>
        <taxon>Kitasatosporales</taxon>
        <taxon>Streptomycetaceae</taxon>
        <taxon>Streptomyces</taxon>
    </lineage>
</organism>
<name>A0A2Z5JN32_STRAR</name>
<dbReference type="InterPro" id="IPR001763">
    <property type="entry name" value="Rhodanese-like_dom"/>
</dbReference>
<dbReference type="Gene3D" id="3.40.250.10">
    <property type="entry name" value="Rhodanese-like domain"/>
    <property type="match status" value="1"/>
</dbReference>
<dbReference type="EMBL" id="CP027306">
    <property type="protein sequence ID" value="AXE81866.1"/>
    <property type="molecule type" value="Genomic_DNA"/>
</dbReference>
<dbReference type="Pfam" id="PF00581">
    <property type="entry name" value="Rhodanese"/>
    <property type="match status" value="1"/>
</dbReference>
<dbReference type="KEGG" id="sata:C5746_38605"/>
<dbReference type="AlphaFoldDB" id="A0A2Z5JN32"/>
<dbReference type="PANTHER" id="PTHR43031">
    <property type="entry name" value="FAD-DEPENDENT OXIDOREDUCTASE"/>
    <property type="match status" value="1"/>
</dbReference>
<dbReference type="RefSeq" id="WP_114248270.1">
    <property type="nucleotide sequence ID" value="NZ_CP027306.1"/>
</dbReference>
<gene>
    <name evidence="2" type="ORF">C5746_38605</name>
</gene>